<dbReference type="Pfam" id="PF09335">
    <property type="entry name" value="VTT_dom"/>
    <property type="match status" value="1"/>
</dbReference>
<accession>V6DH56</accession>
<dbReference type="HOGENOM" id="CLU_098634_1_0_7"/>
<feature type="domain" description="VTT" evidence="2">
    <location>
        <begin position="53"/>
        <end position="153"/>
    </location>
</feature>
<keyword evidence="1" id="KW-1133">Transmembrane helix</keyword>
<evidence type="ECO:0000313" key="3">
    <source>
        <dbReference type="EMBL" id="CDK30273.1"/>
    </source>
</evidence>
<evidence type="ECO:0000256" key="1">
    <source>
        <dbReference type="SAM" id="Phobius"/>
    </source>
</evidence>
<protein>
    <submittedName>
        <fullName evidence="3">Membrane protein DegA family</fullName>
    </submittedName>
</protein>
<dbReference type="GO" id="GO:0005886">
    <property type="term" value="C:plasma membrane"/>
    <property type="evidence" value="ECO:0007669"/>
    <property type="project" value="TreeGrafter"/>
</dbReference>
<dbReference type="EMBL" id="HG793133">
    <property type="protein sequence ID" value="CDK30273.1"/>
    <property type="molecule type" value="Genomic_DNA"/>
</dbReference>
<gene>
    <name evidence="3" type="ORF">BABL1_gene_967</name>
</gene>
<evidence type="ECO:0000259" key="2">
    <source>
        <dbReference type="Pfam" id="PF09335"/>
    </source>
</evidence>
<dbReference type="InterPro" id="IPR051311">
    <property type="entry name" value="DedA_domain"/>
</dbReference>
<feature type="transmembrane region" description="Helical" evidence="1">
    <location>
        <begin position="136"/>
        <end position="157"/>
    </location>
</feature>
<dbReference type="STRING" id="673862.BABL1_gene_967"/>
<feature type="transmembrane region" description="Helical" evidence="1">
    <location>
        <begin position="20"/>
        <end position="44"/>
    </location>
</feature>
<proteinExistence type="predicted"/>
<keyword evidence="4" id="KW-1185">Reference proteome</keyword>
<keyword evidence="1" id="KW-0472">Membrane</keyword>
<evidence type="ECO:0000313" key="4">
    <source>
        <dbReference type="Proteomes" id="UP000018769"/>
    </source>
</evidence>
<feature type="transmembrane region" description="Helical" evidence="1">
    <location>
        <begin position="51"/>
        <end position="75"/>
    </location>
</feature>
<feature type="transmembrane region" description="Helical" evidence="1">
    <location>
        <begin position="169"/>
        <end position="190"/>
    </location>
</feature>
<dbReference type="RefSeq" id="WP_023791185.1">
    <property type="nucleotide sequence ID" value="NC_023003.1"/>
</dbReference>
<dbReference type="Proteomes" id="UP000018769">
    <property type="component" value="Chromosome I"/>
</dbReference>
<dbReference type="PANTHER" id="PTHR42709:SF11">
    <property type="entry name" value="DEDA FAMILY PROTEIN"/>
    <property type="match status" value="1"/>
</dbReference>
<dbReference type="InterPro" id="IPR032816">
    <property type="entry name" value="VTT_dom"/>
</dbReference>
<keyword evidence="1" id="KW-0812">Transmembrane</keyword>
<dbReference type="PANTHER" id="PTHR42709">
    <property type="entry name" value="ALKALINE PHOSPHATASE LIKE PROTEIN"/>
    <property type="match status" value="1"/>
</dbReference>
<name>V6DH56_9BACT</name>
<dbReference type="AlphaFoldDB" id="V6DH56"/>
<dbReference type="eggNOG" id="COG1238">
    <property type="taxonomic scope" value="Bacteria"/>
</dbReference>
<organism evidence="3 4">
    <name type="scientific">Candidatus Babela massiliensis</name>
    <dbReference type="NCBI Taxonomy" id="673862"/>
    <lineage>
        <taxon>Bacteria</taxon>
        <taxon>Candidatus Babelota</taxon>
        <taxon>Candidatus Babeliae</taxon>
        <taxon>Candidatus Babeliales</taxon>
        <taxon>Candidatus Babeliaceae</taxon>
        <taxon>Candidatus Babela</taxon>
    </lineage>
</organism>
<sequence>MKGLLNWVSNHANSPSGSYILSLLTFTEGFLPIPTSSLLAFYCLHNRNKSLFYALLVTISSFVASLIGYGIGYFFGNTEIFQYSLSYIISKETLEWIAQNYQNYQTWAILIGSLLPFPFKFLTLTAGFFKIPFIPFLILTFIGRGIRFYAIAISIYIWGDEVTHFLNKYFYYIINFIRALLYLYCFITILKY</sequence>
<reference evidence="3 4" key="1">
    <citation type="journal article" date="2015" name="Biol. Direct">
        <title>Babela massiliensis, a representative of a widespread bacterial phylum with unusual adaptations to parasitism in amoebae.</title>
        <authorList>
            <person name="Pagnier I."/>
            <person name="Yutin N."/>
            <person name="Croce O."/>
            <person name="Makarova K.S."/>
            <person name="Wolf Y.I."/>
            <person name="Benamar S."/>
            <person name="Raoult D."/>
            <person name="Koonin E.V."/>
            <person name="La Scola B."/>
        </authorList>
    </citation>
    <scope>NUCLEOTIDE SEQUENCE [LARGE SCALE GENOMIC DNA]</scope>
    <source>
        <strain evidence="4">BABL1</strain>
    </source>
</reference>
<feature type="transmembrane region" description="Helical" evidence="1">
    <location>
        <begin position="107"/>
        <end position="129"/>
    </location>
</feature>
<dbReference type="KEGG" id="dpb:BABL1_gene_967"/>
<dbReference type="OrthoDB" id="9810270at2"/>